<protein>
    <submittedName>
        <fullName evidence="2">Uncharacterized protein</fullName>
    </submittedName>
</protein>
<feature type="region of interest" description="Disordered" evidence="1">
    <location>
        <begin position="69"/>
        <end position="88"/>
    </location>
</feature>
<dbReference type="AlphaFoldDB" id="A0A9P6DZC0"/>
<feature type="compositionally biased region" description="Polar residues" evidence="1">
    <location>
        <begin position="1"/>
        <end position="19"/>
    </location>
</feature>
<dbReference type="Proteomes" id="UP000886523">
    <property type="component" value="Unassembled WGS sequence"/>
</dbReference>
<proteinExistence type="predicted"/>
<sequence>MDAPTSPHSPNETNGTASGFQVEELELADVAKLLRELEGADLAARGVEGKLDNVIARLDDLLGSLEGAAGQTESLESPGQKETDNLKP</sequence>
<organism evidence="2 3">
    <name type="scientific">Hydnum rufescens UP504</name>
    <dbReference type="NCBI Taxonomy" id="1448309"/>
    <lineage>
        <taxon>Eukaryota</taxon>
        <taxon>Fungi</taxon>
        <taxon>Dikarya</taxon>
        <taxon>Basidiomycota</taxon>
        <taxon>Agaricomycotina</taxon>
        <taxon>Agaricomycetes</taxon>
        <taxon>Cantharellales</taxon>
        <taxon>Hydnaceae</taxon>
        <taxon>Hydnum</taxon>
    </lineage>
</organism>
<evidence type="ECO:0000256" key="1">
    <source>
        <dbReference type="SAM" id="MobiDB-lite"/>
    </source>
</evidence>
<feature type="region of interest" description="Disordered" evidence="1">
    <location>
        <begin position="1"/>
        <end position="21"/>
    </location>
</feature>
<dbReference type="OrthoDB" id="2595043at2759"/>
<evidence type="ECO:0000313" key="3">
    <source>
        <dbReference type="Proteomes" id="UP000886523"/>
    </source>
</evidence>
<evidence type="ECO:0000313" key="2">
    <source>
        <dbReference type="EMBL" id="KAF9516563.1"/>
    </source>
</evidence>
<comment type="caution">
    <text evidence="2">The sequence shown here is derived from an EMBL/GenBank/DDBJ whole genome shotgun (WGS) entry which is preliminary data.</text>
</comment>
<dbReference type="EMBL" id="MU128938">
    <property type="protein sequence ID" value="KAF9516563.1"/>
    <property type="molecule type" value="Genomic_DNA"/>
</dbReference>
<feature type="compositionally biased region" description="Basic and acidic residues" evidence="1">
    <location>
        <begin position="79"/>
        <end position="88"/>
    </location>
</feature>
<keyword evidence="3" id="KW-1185">Reference proteome</keyword>
<accession>A0A9P6DZC0</accession>
<name>A0A9P6DZC0_9AGAM</name>
<gene>
    <name evidence="2" type="ORF">BS47DRAFT_1340694</name>
</gene>
<reference evidence="2" key="1">
    <citation type="journal article" date="2020" name="Nat. Commun.">
        <title>Large-scale genome sequencing of mycorrhizal fungi provides insights into the early evolution of symbiotic traits.</title>
        <authorList>
            <person name="Miyauchi S."/>
            <person name="Kiss E."/>
            <person name="Kuo A."/>
            <person name="Drula E."/>
            <person name="Kohler A."/>
            <person name="Sanchez-Garcia M."/>
            <person name="Morin E."/>
            <person name="Andreopoulos B."/>
            <person name="Barry K.W."/>
            <person name="Bonito G."/>
            <person name="Buee M."/>
            <person name="Carver A."/>
            <person name="Chen C."/>
            <person name="Cichocki N."/>
            <person name="Clum A."/>
            <person name="Culley D."/>
            <person name="Crous P.W."/>
            <person name="Fauchery L."/>
            <person name="Girlanda M."/>
            <person name="Hayes R.D."/>
            <person name="Keri Z."/>
            <person name="LaButti K."/>
            <person name="Lipzen A."/>
            <person name="Lombard V."/>
            <person name="Magnuson J."/>
            <person name="Maillard F."/>
            <person name="Murat C."/>
            <person name="Nolan M."/>
            <person name="Ohm R.A."/>
            <person name="Pangilinan J."/>
            <person name="Pereira M.F."/>
            <person name="Perotto S."/>
            <person name="Peter M."/>
            <person name="Pfister S."/>
            <person name="Riley R."/>
            <person name="Sitrit Y."/>
            <person name="Stielow J.B."/>
            <person name="Szollosi G."/>
            <person name="Zifcakova L."/>
            <person name="Stursova M."/>
            <person name="Spatafora J.W."/>
            <person name="Tedersoo L."/>
            <person name="Vaario L.M."/>
            <person name="Yamada A."/>
            <person name="Yan M."/>
            <person name="Wang P."/>
            <person name="Xu J."/>
            <person name="Bruns T."/>
            <person name="Baldrian P."/>
            <person name="Vilgalys R."/>
            <person name="Dunand C."/>
            <person name="Henrissat B."/>
            <person name="Grigoriev I.V."/>
            <person name="Hibbett D."/>
            <person name="Nagy L.G."/>
            <person name="Martin F.M."/>
        </authorList>
    </citation>
    <scope>NUCLEOTIDE SEQUENCE</scope>
    <source>
        <strain evidence="2">UP504</strain>
    </source>
</reference>